<reference evidence="3" key="1">
    <citation type="submission" date="2020-03" db="EMBL/GenBank/DDBJ databases">
        <title>A high-quality chromosome-level genome assembly of a woody plant with both climbing and erect habits, Rhamnella rubrinervis.</title>
        <authorList>
            <person name="Lu Z."/>
            <person name="Yang Y."/>
            <person name="Zhu X."/>
            <person name="Sun Y."/>
        </authorList>
    </citation>
    <scope>NUCLEOTIDE SEQUENCE</scope>
    <source>
        <strain evidence="3">BYM</strain>
        <tissue evidence="3">Leaf</tissue>
    </source>
</reference>
<evidence type="ECO:0000259" key="2">
    <source>
        <dbReference type="Pfam" id="PF14392"/>
    </source>
</evidence>
<evidence type="ECO:0000256" key="1">
    <source>
        <dbReference type="SAM" id="MobiDB-lite"/>
    </source>
</evidence>
<evidence type="ECO:0000313" key="4">
    <source>
        <dbReference type="Proteomes" id="UP000796880"/>
    </source>
</evidence>
<dbReference type="OrthoDB" id="1752112at2759"/>
<sequence length="351" mass="39694">MRAQLQGGVKVEKIQETIFKFCFSAKEDKDQIFSRRPLSMDGAHLILKEWSSEEAIQDIAFKTTTFHLQVHGLPPKLLHPGVAMKIGNQIGGLHASCVNSHSVGDGNEVWIQFKYERLSDLYFGCGLMDHVAGKCKFTEPGMIKSSKGVVSQLYGLWLWEGTTNGITFSNLEISDNQQRQCGRGGLQCRQVKSPRHAYLVNELELENMESIVCRDNKEKIAQIKSEKITLKAFVLCAQKLKPYISREGVTGLKEKGPVYESRDNDPKSPESDERHETELIEDGLIIDLTDYNPLAKVKKAEGNTKVLHKVFSKKTKMEARRQSERVTRINTISGGFSSRNERYGLEEERDN</sequence>
<comment type="caution">
    <text evidence="3">The sequence shown here is derived from an EMBL/GenBank/DDBJ whole genome shotgun (WGS) entry which is preliminary data.</text>
</comment>
<dbReference type="Pfam" id="PF14392">
    <property type="entry name" value="zf-CCHC_4"/>
    <property type="match status" value="1"/>
</dbReference>
<gene>
    <name evidence="3" type="ORF">FNV43_RR02644</name>
</gene>
<protein>
    <recommendedName>
        <fullName evidence="2">Zinc knuckle CX2CX4HX4C domain-containing protein</fullName>
    </recommendedName>
</protein>
<organism evidence="3 4">
    <name type="scientific">Rhamnella rubrinervis</name>
    <dbReference type="NCBI Taxonomy" id="2594499"/>
    <lineage>
        <taxon>Eukaryota</taxon>
        <taxon>Viridiplantae</taxon>
        <taxon>Streptophyta</taxon>
        <taxon>Embryophyta</taxon>
        <taxon>Tracheophyta</taxon>
        <taxon>Spermatophyta</taxon>
        <taxon>Magnoliopsida</taxon>
        <taxon>eudicotyledons</taxon>
        <taxon>Gunneridae</taxon>
        <taxon>Pentapetalae</taxon>
        <taxon>rosids</taxon>
        <taxon>fabids</taxon>
        <taxon>Rosales</taxon>
        <taxon>Rhamnaceae</taxon>
        <taxon>rhamnoid group</taxon>
        <taxon>Rhamneae</taxon>
        <taxon>Rhamnella</taxon>
    </lineage>
</organism>
<dbReference type="PANTHER" id="PTHR31286:SF178">
    <property type="entry name" value="DUF4283 DOMAIN-CONTAINING PROTEIN"/>
    <property type="match status" value="1"/>
</dbReference>
<accession>A0A8K0HRT7</accession>
<name>A0A8K0HRT7_9ROSA</name>
<dbReference type="PANTHER" id="PTHR31286">
    <property type="entry name" value="GLYCINE-RICH CELL WALL STRUCTURAL PROTEIN 1.8-LIKE"/>
    <property type="match status" value="1"/>
</dbReference>
<dbReference type="Proteomes" id="UP000796880">
    <property type="component" value="Unassembled WGS sequence"/>
</dbReference>
<dbReference type="AlphaFoldDB" id="A0A8K0HRT7"/>
<dbReference type="EMBL" id="VOIH02000001">
    <property type="protein sequence ID" value="KAF3457982.1"/>
    <property type="molecule type" value="Genomic_DNA"/>
</dbReference>
<dbReference type="InterPro" id="IPR025836">
    <property type="entry name" value="Zn_knuckle_CX2CX4HX4C"/>
</dbReference>
<dbReference type="InterPro" id="IPR040256">
    <property type="entry name" value="At4g02000-like"/>
</dbReference>
<evidence type="ECO:0000313" key="3">
    <source>
        <dbReference type="EMBL" id="KAF3457982.1"/>
    </source>
</evidence>
<feature type="domain" description="Zinc knuckle CX2CX4HX4C" evidence="2">
    <location>
        <begin position="105"/>
        <end position="136"/>
    </location>
</feature>
<keyword evidence="4" id="KW-1185">Reference proteome</keyword>
<feature type="region of interest" description="Disordered" evidence="1">
    <location>
        <begin position="255"/>
        <end position="276"/>
    </location>
</feature>
<proteinExistence type="predicted"/>